<reference evidence="14" key="1">
    <citation type="submission" date="2012-02" db="EMBL/GenBank/DDBJ databases">
        <title>Genome sequencing of Giardia lamblia Genotypes A2 and B isolates (DH and GS) and comparative analysis with the genomes of Genotypes A1 and E (WB and Pig).</title>
        <authorList>
            <person name="Adam R."/>
            <person name="Dahlstrom E."/>
            <person name="Martens C."/>
            <person name="Bruno D."/>
            <person name="Barbian K."/>
            <person name="Porcella S.F."/>
            <person name="Nash T."/>
        </authorList>
    </citation>
    <scope>NUCLEOTIDE SEQUENCE</scope>
    <source>
        <strain evidence="14">DH</strain>
    </source>
</reference>
<dbReference type="PROSITE" id="PS50011">
    <property type="entry name" value="PROTEIN_KINASE_DOM"/>
    <property type="match status" value="1"/>
</dbReference>
<dbReference type="InterPro" id="IPR008271">
    <property type="entry name" value="Ser/Thr_kinase_AS"/>
</dbReference>
<dbReference type="EMBL" id="AHGT01000044">
    <property type="protein sequence ID" value="ESU36555.1"/>
    <property type="molecule type" value="Genomic_DNA"/>
</dbReference>
<evidence type="ECO:0000256" key="11">
    <source>
        <dbReference type="SAM" id="MobiDB-lite"/>
    </source>
</evidence>
<keyword evidence="6 9" id="KW-0067">ATP-binding</keyword>
<comment type="catalytic activity">
    <reaction evidence="7">
        <text>L-threonyl-[protein] + ATP = O-phospho-L-threonyl-[protein] + ADP + H(+)</text>
        <dbReference type="Rhea" id="RHEA:46608"/>
        <dbReference type="Rhea" id="RHEA-COMP:11060"/>
        <dbReference type="Rhea" id="RHEA-COMP:11605"/>
        <dbReference type="ChEBI" id="CHEBI:15378"/>
        <dbReference type="ChEBI" id="CHEBI:30013"/>
        <dbReference type="ChEBI" id="CHEBI:30616"/>
        <dbReference type="ChEBI" id="CHEBI:61977"/>
        <dbReference type="ChEBI" id="CHEBI:456216"/>
        <dbReference type="EC" id="2.7.11.1"/>
    </reaction>
</comment>
<dbReference type="Gene3D" id="1.10.510.10">
    <property type="entry name" value="Transferase(Phosphotransferase) domain 1"/>
    <property type="match status" value="1"/>
</dbReference>
<feature type="domain" description="Protein kinase" evidence="12">
    <location>
        <begin position="74"/>
        <end position="353"/>
    </location>
</feature>
<dbReference type="AlphaFoldDB" id="V6THY8"/>
<reference evidence="13 14" key="2">
    <citation type="journal article" date="2013" name="Genome Biol. Evol.">
        <title>Genome sequencing of Giardia lamblia genotypes A2 and B isolates (DH and GS) and comparative analysis with the genomes of genotypes A1 and E (WB and Pig).</title>
        <authorList>
            <person name="Adam R.D."/>
            <person name="Dahlstrom E.W."/>
            <person name="Martens C.A."/>
            <person name="Bruno D.P."/>
            <person name="Barbian K.D."/>
            <person name="Ricklefs S.M."/>
            <person name="Hernandez M.M."/>
            <person name="Narla N.P."/>
            <person name="Patel R.B."/>
            <person name="Porcella S.F."/>
            <person name="Nash T.E."/>
        </authorList>
    </citation>
    <scope>NUCLEOTIDE SEQUENCE [LARGE SCALE GENOMIC DNA]</scope>
    <source>
        <strain evidence="13 14">DH</strain>
    </source>
</reference>
<organism evidence="13 14">
    <name type="scientific">Giardia intestinalis</name>
    <name type="common">Giardia lamblia</name>
    <dbReference type="NCBI Taxonomy" id="5741"/>
    <lineage>
        <taxon>Eukaryota</taxon>
        <taxon>Metamonada</taxon>
        <taxon>Diplomonadida</taxon>
        <taxon>Hexamitidae</taxon>
        <taxon>Giardiinae</taxon>
        <taxon>Giardia</taxon>
    </lineage>
</organism>
<comment type="catalytic activity">
    <reaction evidence="8">
        <text>L-seryl-[protein] + ATP = O-phospho-L-seryl-[protein] + ADP + H(+)</text>
        <dbReference type="Rhea" id="RHEA:17989"/>
        <dbReference type="Rhea" id="RHEA-COMP:9863"/>
        <dbReference type="Rhea" id="RHEA-COMP:11604"/>
        <dbReference type="ChEBI" id="CHEBI:15378"/>
        <dbReference type="ChEBI" id="CHEBI:29999"/>
        <dbReference type="ChEBI" id="CHEBI:30616"/>
        <dbReference type="ChEBI" id="CHEBI:83421"/>
        <dbReference type="ChEBI" id="CHEBI:456216"/>
        <dbReference type="EC" id="2.7.11.1"/>
    </reaction>
</comment>
<feature type="region of interest" description="Disordered" evidence="11">
    <location>
        <begin position="223"/>
        <end position="244"/>
    </location>
</feature>
<evidence type="ECO:0000259" key="12">
    <source>
        <dbReference type="PROSITE" id="PS50011"/>
    </source>
</evidence>
<dbReference type="SMART" id="SM00220">
    <property type="entry name" value="S_TKc"/>
    <property type="match status" value="1"/>
</dbReference>
<dbReference type="PANTHER" id="PTHR43895:SF32">
    <property type="entry name" value="SERINE_THREONINE-PROTEIN KINASE CHK1"/>
    <property type="match status" value="1"/>
</dbReference>
<evidence type="ECO:0000256" key="5">
    <source>
        <dbReference type="ARBA" id="ARBA00022777"/>
    </source>
</evidence>
<dbReference type="GO" id="GO:0007165">
    <property type="term" value="P:signal transduction"/>
    <property type="evidence" value="ECO:0007669"/>
    <property type="project" value="TreeGrafter"/>
</dbReference>
<dbReference type="GO" id="GO:0005524">
    <property type="term" value="F:ATP binding"/>
    <property type="evidence" value="ECO:0007669"/>
    <property type="project" value="UniProtKB-UniRule"/>
</dbReference>
<evidence type="ECO:0000256" key="6">
    <source>
        <dbReference type="ARBA" id="ARBA00022840"/>
    </source>
</evidence>
<dbReference type="VEuPathDB" id="GiardiaDB:GL50581_3468"/>
<dbReference type="InterPro" id="IPR011009">
    <property type="entry name" value="Kinase-like_dom_sf"/>
</dbReference>
<evidence type="ECO:0000256" key="4">
    <source>
        <dbReference type="ARBA" id="ARBA00022741"/>
    </source>
</evidence>
<evidence type="ECO:0000256" key="8">
    <source>
        <dbReference type="ARBA" id="ARBA00048679"/>
    </source>
</evidence>
<dbReference type="SUPFAM" id="SSF56112">
    <property type="entry name" value="Protein kinase-like (PK-like)"/>
    <property type="match status" value="1"/>
</dbReference>
<feature type="binding site" evidence="9">
    <location>
        <position position="103"/>
    </location>
    <ligand>
        <name>ATP</name>
        <dbReference type="ChEBI" id="CHEBI:30616"/>
    </ligand>
</feature>
<dbReference type="GO" id="GO:0004674">
    <property type="term" value="F:protein serine/threonine kinase activity"/>
    <property type="evidence" value="ECO:0007669"/>
    <property type="project" value="UniProtKB-KW"/>
</dbReference>
<keyword evidence="3" id="KW-0808">Transferase</keyword>
<proteinExistence type="inferred from homology"/>
<evidence type="ECO:0000313" key="13">
    <source>
        <dbReference type="EMBL" id="ESU36555.1"/>
    </source>
</evidence>
<dbReference type="EC" id="2.7.11.1" evidence="1"/>
<evidence type="ECO:0000256" key="7">
    <source>
        <dbReference type="ARBA" id="ARBA00047899"/>
    </source>
</evidence>
<evidence type="ECO:0000256" key="3">
    <source>
        <dbReference type="ARBA" id="ARBA00022679"/>
    </source>
</evidence>
<comment type="caution">
    <text evidence="13">The sequence shown here is derived from an EMBL/GenBank/DDBJ whole genome shotgun (WGS) entry which is preliminary data.</text>
</comment>
<accession>V6THY8</accession>
<dbReference type="PANTHER" id="PTHR43895">
    <property type="entry name" value="CALCIUM/CALMODULIN-DEPENDENT PROTEIN KINASE KINASE-RELATED"/>
    <property type="match status" value="1"/>
</dbReference>
<comment type="similarity">
    <text evidence="10">Belongs to the protein kinase superfamily.</text>
</comment>
<dbReference type="VEuPathDB" id="GiardiaDB:DHA2_16235"/>
<dbReference type="VEuPathDB" id="GiardiaDB:GL50803_0016235"/>
<evidence type="ECO:0000256" key="10">
    <source>
        <dbReference type="RuleBase" id="RU000304"/>
    </source>
</evidence>
<dbReference type="Pfam" id="PF00069">
    <property type="entry name" value="Pkinase"/>
    <property type="match status" value="1"/>
</dbReference>
<evidence type="ECO:0000256" key="1">
    <source>
        <dbReference type="ARBA" id="ARBA00012513"/>
    </source>
</evidence>
<evidence type="ECO:0000313" key="14">
    <source>
        <dbReference type="Proteomes" id="UP000018320"/>
    </source>
</evidence>
<name>V6THY8_GIAIN</name>
<dbReference type="PROSITE" id="PS00108">
    <property type="entry name" value="PROTEIN_KINASE_ST"/>
    <property type="match status" value="1"/>
</dbReference>
<protein>
    <recommendedName>
        <fullName evidence="1">non-specific serine/threonine protein kinase</fullName>
        <ecNumber evidence="1">2.7.11.1</ecNumber>
    </recommendedName>
</protein>
<dbReference type="InterPro" id="IPR000719">
    <property type="entry name" value="Prot_kinase_dom"/>
</dbReference>
<keyword evidence="5 13" id="KW-0418">Kinase</keyword>
<dbReference type="Proteomes" id="UP000018320">
    <property type="component" value="Unassembled WGS sequence"/>
</dbReference>
<dbReference type="FunFam" id="3.30.200.20:FF:000003">
    <property type="entry name" value="Non-specific serine/threonine protein kinase"/>
    <property type="match status" value="1"/>
</dbReference>
<dbReference type="FunFam" id="1.10.510.10:FF:001490">
    <property type="entry name" value="Kinase, CAMK CAMKL"/>
    <property type="match status" value="1"/>
</dbReference>
<keyword evidence="4 9" id="KW-0547">Nucleotide-binding</keyword>
<gene>
    <name evidence="13" type="ORF">DHA2_16235</name>
</gene>
<evidence type="ECO:0000256" key="2">
    <source>
        <dbReference type="ARBA" id="ARBA00022527"/>
    </source>
</evidence>
<dbReference type="VEuPathDB" id="GiardiaDB:QR46_3641"/>
<dbReference type="InterPro" id="IPR017441">
    <property type="entry name" value="Protein_kinase_ATP_BS"/>
</dbReference>
<keyword evidence="2 10" id="KW-0723">Serine/threonine-protein kinase</keyword>
<sequence length="403" mass="46097">MSSFPFGIRVWREGKVMLNFVCTTLQRVHVNHARRSTFSKTKRRCTPLMLSFCFIIRNAVRRAKNMSRKKIGPYEVTGVLGRGTYATVKLATDSRTKEEVAIKIITKSGQLTKKQLKHIRTEIVVLRLVSHPNIVKLKEILASKNKIYIVMEYLEGGDILTALRENDFTIEQVRRYFIQICSALEYCQKLHISHRDIKAENLLLRKGRQSVVITDFGLSALTEDAEDDDGQGGGEQKAPGTRGSKLLTTACGSPHYVSPEVVSKTNVGYFGEKADIWSVGVLLYLMLGRTLPFQANTLEALFERIRTGQFSFPEDRVKKGYFTKESMGLIISMLNIDPAKRPSFTQILESDYVMQDKEYLDSYREECKQIYGEKQDEIFKKAQRIMSGEEKIEENNEFNEEVE</sequence>
<dbReference type="PROSITE" id="PS00107">
    <property type="entry name" value="PROTEIN_KINASE_ATP"/>
    <property type="match status" value="1"/>
</dbReference>
<evidence type="ECO:0000256" key="9">
    <source>
        <dbReference type="PROSITE-ProRule" id="PRU10141"/>
    </source>
</evidence>